<dbReference type="AlphaFoldDB" id="A0A2G8L9G6"/>
<proteinExistence type="predicted"/>
<keyword evidence="3" id="KW-1185">Reference proteome</keyword>
<protein>
    <submittedName>
        <fullName evidence="2">Uncharacterized protein</fullName>
    </submittedName>
</protein>
<organism evidence="2 3">
    <name type="scientific">Stichopus japonicus</name>
    <name type="common">Sea cucumber</name>
    <dbReference type="NCBI Taxonomy" id="307972"/>
    <lineage>
        <taxon>Eukaryota</taxon>
        <taxon>Metazoa</taxon>
        <taxon>Echinodermata</taxon>
        <taxon>Eleutherozoa</taxon>
        <taxon>Echinozoa</taxon>
        <taxon>Holothuroidea</taxon>
        <taxon>Aspidochirotacea</taxon>
        <taxon>Aspidochirotida</taxon>
        <taxon>Stichopodidae</taxon>
        <taxon>Apostichopus</taxon>
    </lineage>
</organism>
<dbReference type="InterPro" id="IPR022894">
    <property type="entry name" value="Oligoribonuclease"/>
</dbReference>
<comment type="caution">
    <text evidence="2">The sequence shown here is derived from an EMBL/GenBank/DDBJ whole genome shotgun (WGS) entry which is preliminary data.</text>
</comment>
<gene>
    <name evidence="2" type="ORF">BSL78_06218</name>
</gene>
<dbReference type="PANTHER" id="PTHR11046:SF25">
    <property type="match status" value="1"/>
</dbReference>
<evidence type="ECO:0000313" key="2">
    <source>
        <dbReference type="EMBL" id="PIK56892.1"/>
    </source>
</evidence>
<dbReference type="OrthoDB" id="6414146at2759"/>
<reference evidence="2 3" key="1">
    <citation type="journal article" date="2017" name="PLoS Biol.">
        <title>The sea cucumber genome provides insights into morphological evolution and visceral regeneration.</title>
        <authorList>
            <person name="Zhang X."/>
            <person name="Sun L."/>
            <person name="Yuan J."/>
            <person name="Sun Y."/>
            <person name="Gao Y."/>
            <person name="Zhang L."/>
            <person name="Li S."/>
            <person name="Dai H."/>
            <person name="Hamel J.F."/>
            <person name="Liu C."/>
            <person name="Yu Y."/>
            <person name="Liu S."/>
            <person name="Lin W."/>
            <person name="Guo K."/>
            <person name="Jin S."/>
            <person name="Xu P."/>
            <person name="Storey K.B."/>
            <person name="Huan P."/>
            <person name="Zhang T."/>
            <person name="Zhou Y."/>
            <person name="Zhang J."/>
            <person name="Lin C."/>
            <person name="Li X."/>
            <person name="Xing L."/>
            <person name="Huo D."/>
            <person name="Sun M."/>
            <person name="Wang L."/>
            <person name="Mercier A."/>
            <person name="Li F."/>
            <person name="Yang H."/>
            <person name="Xiang J."/>
        </authorList>
    </citation>
    <scope>NUCLEOTIDE SEQUENCE [LARGE SCALE GENOMIC DNA]</scope>
    <source>
        <strain evidence="2">Shaxun</strain>
        <tissue evidence="2">Muscle</tissue>
    </source>
</reference>
<dbReference type="EMBL" id="MRZV01000161">
    <property type="protein sequence ID" value="PIK56892.1"/>
    <property type="molecule type" value="Genomic_DNA"/>
</dbReference>
<dbReference type="Proteomes" id="UP000230750">
    <property type="component" value="Unassembled WGS sequence"/>
</dbReference>
<accession>A0A2G8L9G6</accession>
<dbReference type="GO" id="GO:0000175">
    <property type="term" value="F:3'-5'-RNA exonuclease activity"/>
    <property type="evidence" value="ECO:0007669"/>
    <property type="project" value="InterPro"/>
</dbReference>
<sequence>MCKAFGTEADEAAGHPNQFEARISGPCYLEGFRGNRFNSPFVNATASYHHYADAINYISSIDFSGKNLLLKCVEADFSGDVIVTGVRAIVLLERYITSPYMRLIESEVHFSDIGQYMDQLRNCLQKWSRDPTSLLNGTALLFPNIPPHQDTLQQHLLHEVSQDLEESTHILLGILCAALLGVVEKQLSDHLPVGVFLNPSQMRCPQ</sequence>
<name>A0A2G8L9G6_STIJA</name>
<evidence type="ECO:0000256" key="1">
    <source>
        <dbReference type="ARBA" id="ARBA00022722"/>
    </source>
</evidence>
<dbReference type="PANTHER" id="PTHR11046">
    <property type="entry name" value="OLIGORIBONUCLEASE, MITOCHONDRIAL"/>
    <property type="match status" value="1"/>
</dbReference>
<keyword evidence="1" id="KW-0378">Hydrolase</keyword>
<evidence type="ECO:0000313" key="3">
    <source>
        <dbReference type="Proteomes" id="UP000230750"/>
    </source>
</evidence>
<keyword evidence="1" id="KW-0540">Nuclease</keyword>